<keyword evidence="1" id="KW-0472">Membrane</keyword>
<organism evidence="2 3">
    <name type="scientific">Brassica cretica</name>
    <name type="common">Mustard</name>
    <dbReference type="NCBI Taxonomy" id="69181"/>
    <lineage>
        <taxon>Eukaryota</taxon>
        <taxon>Viridiplantae</taxon>
        <taxon>Streptophyta</taxon>
        <taxon>Embryophyta</taxon>
        <taxon>Tracheophyta</taxon>
        <taxon>Spermatophyta</taxon>
        <taxon>Magnoliopsida</taxon>
        <taxon>eudicotyledons</taxon>
        <taxon>Gunneridae</taxon>
        <taxon>Pentapetalae</taxon>
        <taxon>rosids</taxon>
        <taxon>malvids</taxon>
        <taxon>Brassicales</taxon>
        <taxon>Brassicaceae</taxon>
        <taxon>Brassiceae</taxon>
        <taxon>Brassica</taxon>
    </lineage>
</organism>
<proteinExistence type="predicted"/>
<gene>
    <name evidence="2" type="ORF">F2Q69_00016658</name>
</gene>
<sequence length="247" mass="27294">MTEPATSSVMSDSSLLSDSVSKMSLSPSENTVSVVLDWSLLPEELLHVISKNLEDCFDVVHARAFYTLWRSILPFPSYLSRPSYALPTLDNKARGASRRSLSSSLDPDELLLPRSSDPKLMNMLDCQIFPLCHQYRMFGCNAKEYRALGAAELVVHAILWFLLVMMSFSWLVKDIGDRVFIIGDLGNVSCSAKELPEGCGSAPPPKPSVKTSQLLFPVSHTIDFELNIVVDELGEAAVVRARHNPPP</sequence>
<evidence type="ECO:0000313" key="2">
    <source>
        <dbReference type="EMBL" id="KAF3556737.1"/>
    </source>
</evidence>
<dbReference type="PANTHER" id="PTHR47123:SF27">
    <property type="entry name" value="F-BOX DOMAIN-CONTAINING PROTEIN"/>
    <property type="match status" value="1"/>
</dbReference>
<dbReference type="PANTHER" id="PTHR47123">
    <property type="entry name" value="F-BOX PROTEIN SKIP23"/>
    <property type="match status" value="1"/>
</dbReference>
<accession>A0A8S9QYX8</accession>
<dbReference type="AlphaFoldDB" id="A0A8S9QYX8"/>
<name>A0A8S9QYX8_BRACR</name>
<evidence type="ECO:0008006" key="4">
    <source>
        <dbReference type="Google" id="ProtNLM"/>
    </source>
</evidence>
<dbReference type="EMBL" id="QGKX02000996">
    <property type="protein sequence ID" value="KAF3556737.1"/>
    <property type="molecule type" value="Genomic_DNA"/>
</dbReference>
<dbReference type="Proteomes" id="UP000712600">
    <property type="component" value="Unassembled WGS sequence"/>
</dbReference>
<feature type="transmembrane region" description="Helical" evidence="1">
    <location>
        <begin position="153"/>
        <end position="172"/>
    </location>
</feature>
<evidence type="ECO:0000256" key="1">
    <source>
        <dbReference type="SAM" id="Phobius"/>
    </source>
</evidence>
<keyword evidence="1" id="KW-1133">Transmembrane helix</keyword>
<protein>
    <recommendedName>
        <fullName evidence="4">F-box domain-containing protein</fullName>
    </recommendedName>
</protein>
<comment type="caution">
    <text evidence="2">The sequence shown here is derived from an EMBL/GenBank/DDBJ whole genome shotgun (WGS) entry which is preliminary data.</text>
</comment>
<keyword evidence="1" id="KW-0812">Transmembrane</keyword>
<evidence type="ECO:0000313" key="3">
    <source>
        <dbReference type="Proteomes" id="UP000712600"/>
    </source>
</evidence>
<dbReference type="InterPro" id="IPR051304">
    <property type="entry name" value="SCF_F-box_domain"/>
</dbReference>
<reference evidence="2" key="1">
    <citation type="submission" date="2019-12" db="EMBL/GenBank/DDBJ databases">
        <title>Genome sequencing and annotation of Brassica cretica.</title>
        <authorList>
            <person name="Studholme D.J."/>
            <person name="Sarris P."/>
        </authorList>
    </citation>
    <scope>NUCLEOTIDE SEQUENCE</scope>
    <source>
        <strain evidence="2">PFS-109/04</strain>
        <tissue evidence="2">Leaf</tissue>
    </source>
</reference>